<proteinExistence type="predicted"/>
<dbReference type="Gene3D" id="2.120.10.30">
    <property type="entry name" value="TolB, C-terminal domain"/>
    <property type="match status" value="1"/>
</dbReference>
<name>A0A7R9QCA9_9ACAR</name>
<dbReference type="InterPro" id="IPR011042">
    <property type="entry name" value="6-blade_b-propeller_TolB-like"/>
</dbReference>
<keyword evidence="2" id="KW-1015">Disulfide bond</keyword>
<accession>A0A7R9QCA9</accession>
<dbReference type="AlphaFoldDB" id="A0A7R9QCA9"/>
<evidence type="ECO:0000313" key="5">
    <source>
        <dbReference type="EMBL" id="CAD7638927.1"/>
    </source>
</evidence>
<dbReference type="PANTHER" id="PTHR24251">
    <property type="entry name" value="OVOCHYMASE-RELATED"/>
    <property type="match status" value="1"/>
</dbReference>
<dbReference type="Proteomes" id="UP000728032">
    <property type="component" value="Unassembled WGS sequence"/>
</dbReference>
<evidence type="ECO:0000256" key="1">
    <source>
        <dbReference type="ARBA" id="ARBA00022737"/>
    </source>
</evidence>
<dbReference type="SUPFAM" id="SSF49854">
    <property type="entry name" value="Spermadhesin, CUB domain"/>
    <property type="match status" value="1"/>
</dbReference>
<dbReference type="SUPFAM" id="SSF63825">
    <property type="entry name" value="YWTD domain"/>
    <property type="match status" value="1"/>
</dbReference>
<dbReference type="SMART" id="SM00135">
    <property type="entry name" value="LY"/>
    <property type="match status" value="2"/>
</dbReference>
<reference evidence="5" key="1">
    <citation type="submission" date="2020-11" db="EMBL/GenBank/DDBJ databases">
        <authorList>
            <person name="Tran Van P."/>
        </authorList>
    </citation>
    <scope>NUCLEOTIDE SEQUENCE</scope>
</reference>
<dbReference type="InterPro" id="IPR000033">
    <property type="entry name" value="LDLR_classB_rpt"/>
</dbReference>
<dbReference type="PANTHER" id="PTHR24251:SF30">
    <property type="entry name" value="MEMBRANE FRIZZLED-RELATED PROTEIN"/>
    <property type="match status" value="1"/>
</dbReference>
<dbReference type="PROSITE" id="PS01180">
    <property type="entry name" value="CUB"/>
    <property type="match status" value="1"/>
</dbReference>
<dbReference type="InterPro" id="IPR000859">
    <property type="entry name" value="CUB_dom"/>
</dbReference>
<organism evidence="5">
    <name type="scientific">Oppiella nova</name>
    <dbReference type="NCBI Taxonomy" id="334625"/>
    <lineage>
        <taxon>Eukaryota</taxon>
        <taxon>Metazoa</taxon>
        <taxon>Ecdysozoa</taxon>
        <taxon>Arthropoda</taxon>
        <taxon>Chelicerata</taxon>
        <taxon>Arachnida</taxon>
        <taxon>Acari</taxon>
        <taxon>Acariformes</taxon>
        <taxon>Sarcoptiformes</taxon>
        <taxon>Oribatida</taxon>
        <taxon>Brachypylina</taxon>
        <taxon>Oppioidea</taxon>
        <taxon>Oppiidae</taxon>
        <taxon>Oppiella</taxon>
    </lineage>
</organism>
<dbReference type="EMBL" id="OC915150">
    <property type="protein sequence ID" value="CAD7638927.1"/>
    <property type="molecule type" value="Genomic_DNA"/>
</dbReference>
<protein>
    <recommendedName>
        <fullName evidence="4">CUB domain-containing protein</fullName>
    </recommendedName>
</protein>
<dbReference type="CDD" id="cd00041">
    <property type="entry name" value="CUB"/>
    <property type="match status" value="1"/>
</dbReference>
<dbReference type="Gene3D" id="2.60.120.290">
    <property type="entry name" value="Spermadhesin, CUB domain"/>
    <property type="match status" value="1"/>
</dbReference>
<dbReference type="EMBL" id="CAJPVJ010000325">
    <property type="protein sequence ID" value="CAG2162077.1"/>
    <property type="molecule type" value="Genomic_DNA"/>
</dbReference>
<comment type="caution">
    <text evidence="3">Lacks conserved residue(s) required for the propagation of feature annotation.</text>
</comment>
<dbReference type="InterPro" id="IPR035914">
    <property type="entry name" value="Sperma_CUB_dom_sf"/>
</dbReference>
<keyword evidence="1" id="KW-0677">Repeat</keyword>
<evidence type="ECO:0000256" key="3">
    <source>
        <dbReference type="PROSITE-ProRule" id="PRU00059"/>
    </source>
</evidence>
<feature type="domain" description="CUB" evidence="4">
    <location>
        <begin position="1"/>
        <end position="78"/>
    </location>
</feature>
<evidence type="ECO:0000313" key="6">
    <source>
        <dbReference type="Proteomes" id="UP000728032"/>
    </source>
</evidence>
<gene>
    <name evidence="5" type="ORF">ONB1V03_LOCUS1677</name>
</gene>
<evidence type="ECO:0000256" key="2">
    <source>
        <dbReference type="ARBA" id="ARBA00023157"/>
    </source>
</evidence>
<dbReference type="Pfam" id="PF00431">
    <property type="entry name" value="CUB"/>
    <property type="match status" value="1"/>
</dbReference>
<keyword evidence="6" id="KW-1185">Reference proteome</keyword>
<dbReference type="SMART" id="SM00042">
    <property type="entry name" value="CUB"/>
    <property type="match status" value="1"/>
</dbReference>
<evidence type="ECO:0000259" key="4">
    <source>
        <dbReference type="PROSITE" id="PS01180"/>
    </source>
</evidence>
<sequence>MNCEWKIRVPKNHTIILQFIDFKTEDTDHLTISDYTISGYSGHQLPPNLYSASNALTLTFKTDMSVTDRGFKIAYKAKELDPNVTFLASAYNVLIKLNSSDVKTIAMNGDIMSGLMDYNIKDDRIVWFDPQKHKFILKSIESTVDMSDEIDVVGQPNSLLLDWVHDLLYWLDIKSKTIKTENPRDLVINVVKGVLVWSNIGFEANLMQTHLDGSNQSVLYGNNRQAFHLTVDYQTQRYYFIDINDHSLYSIDFDGNNETFILKSKELFDPIISIQFFMTNTIDIDRREFTNRNWI</sequence>
<dbReference type="OrthoDB" id="382013at2759"/>